<evidence type="ECO:0000313" key="7">
    <source>
        <dbReference type="EMBL" id="MFC4464222.1"/>
    </source>
</evidence>
<feature type="domain" description="FAD/NAD(P)-binding" evidence="6">
    <location>
        <begin position="44"/>
        <end position="116"/>
    </location>
</feature>
<dbReference type="Proteomes" id="UP001596012">
    <property type="component" value="Unassembled WGS sequence"/>
</dbReference>
<organism evidence="7 8">
    <name type="scientific">Streptomyces xiangluensis</name>
    <dbReference type="NCBI Taxonomy" id="2665720"/>
    <lineage>
        <taxon>Bacteria</taxon>
        <taxon>Bacillati</taxon>
        <taxon>Actinomycetota</taxon>
        <taxon>Actinomycetes</taxon>
        <taxon>Kitasatosporales</taxon>
        <taxon>Streptomycetaceae</taxon>
        <taxon>Streptomyces</taxon>
    </lineage>
</organism>
<dbReference type="InterPro" id="IPR023753">
    <property type="entry name" value="FAD/NAD-binding_dom"/>
</dbReference>
<gene>
    <name evidence="7" type="ORF">ACFPH6_06515</name>
</gene>
<name>A0ABV8YI52_9ACTN</name>
<evidence type="ECO:0000256" key="4">
    <source>
        <dbReference type="ARBA" id="ARBA00023002"/>
    </source>
</evidence>
<keyword evidence="2" id="KW-0285">Flavoprotein</keyword>
<reference evidence="8" key="1">
    <citation type="journal article" date="2019" name="Int. J. Syst. Evol. Microbiol.">
        <title>The Global Catalogue of Microorganisms (GCM) 10K type strain sequencing project: providing services to taxonomists for standard genome sequencing and annotation.</title>
        <authorList>
            <consortium name="The Broad Institute Genomics Platform"/>
            <consortium name="The Broad Institute Genome Sequencing Center for Infectious Disease"/>
            <person name="Wu L."/>
            <person name="Ma J."/>
        </authorList>
    </citation>
    <scope>NUCLEOTIDE SEQUENCE [LARGE SCALE GENOMIC DNA]</scope>
    <source>
        <strain evidence="8">DT43</strain>
    </source>
</reference>
<feature type="compositionally biased region" description="Basic residues" evidence="5">
    <location>
        <begin position="22"/>
        <end position="35"/>
    </location>
</feature>
<dbReference type="Gene3D" id="3.50.50.60">
    <property type="entry name" value="FAD/NAD(P)-binding domain"/>
    <property type="match status" value="2"/>
</dbReference>
<evidence type="ECO:0000256" key="3">
    <source>
        <dbReference type="ARBA" id="ARBA00022827"/>
    </source>
</evidence>
<evidence type="ECO:0000313" key="8">
    <source>
        <dbReference type="Proteomes" id="UP001596012"/>
    </source>
</evidence>
<evidence type="ECO:0000256" key="1">
    <source>
        <dbReference type="ARBA" id="ARBA00001974"/>
    </source>
</evidence>
<feature type="region of interest" description="Disordered" evidence="5">
    <location>
        <begin position="1"/>
        <end position="48"/>
    </location>
</feature>
<proteinExistence type="predicted"/>
<dbReference type="PANTHER" id="PTHR43557:SF2">
    <property type="entry name" value="RIESKE DOMAIN-CONTAINING PROTEIN-RELATED"/>
    <property type="match status" value="1"/>
</dbReference>
<dbReference type="PANTHER" id="PTHR43557">
    <property type="entry name" value="APOPTOSIS-INDUCING FACTOR 1"/>
    <property type="match status" value="1"/>
</dbReference>
<dbReference type="PRINTS" id="PR00368">
    <property type="entry name" value="FADPNR"/>
</dbReference>
<dbReference type="EMBL" id="JBHSFG010000012">
    <property type="protein sequence ID" value="MFC4464222.1"/>
    <property type="molecule type" value="Genomic_DNA"/>
</dbReference>
<evidence type="ECO:0000256" key="5">
    <source>
        <dbReference type="SAM" id="MobiDB-lite"/>
    </source>
</evidence>
<comment type="caution">
    <text evidence="7">The sequence shown here is derived from an EMBL/GenBank/DDBJ whole genome shotgun (WGS) entry which is preliminary data.</text>
</comment>
<dbReference type="InterPro" id="IPR050446">
    <property type="entry name" value="FAD-oxidoreductase/Apoptosis"/>
</dbReference>
<dbReference type="Pfam" id="PF07992">
    <property type="entry name" value="Pyr_redox_2"/>
    <property type="match status" value="1"/>
</dbReference>
<dbReference type="InterPro" id="IPR036188">
    <property type="entry name" value="FAD/NAD-bd_sf"/>
</dbReference>
<sequence length="134" mass="14560">MRTGPRGVADPRRPADQSQRRPALRRPRRGDHRRRGPGERRAGRRQRIGADAVIEGVGLTPTTQLATAAGLDAGNGIRVDARLRTSRPDVHAAGDVADAVHPLLGRYIRVEHRSNALNQPQIAAKAMLCQCSGR</sequence>
<accession>A0ABV8YI52</accession>
<dbReference type="SUPFAM" id="SSF51905">
    <property type="entry name" value="FAD/NAD(P)-binding domain"/>
    <property type="match status" value="1"/>
</dbReference>
<keyword evidence="4" id="KW-0560">Oxidoreductase</keyword>
<comment type="cofactor">
    <cofactor evidence="1">
        <name>FAD</name>
        <dbReference type="ChEBI" id="CHEBI:57692"/>
    </cofactor>
</comment>
<evidence type="ECO:0000259" key="6">
    <source>
        <dbReference type="Pfam" id="PF07992"/>
    </source>
</evidence>
<keyword evidence="3" id="KW-0274">FAD</keyword>
<dbReference type="RefSeq" id="WP_386338606.1">
    <property type="nucleotide sequence ID" value="NZ_JBHSFG010000012.1"/>
</dbReference>
<keyword evidence="8" id="KW-1185">Reference proteome</keyword>
<protein>
    <submittedName>
        <fullName evidence="7">FAD-dependent oxidoreductase</fullName>
    </submittedName>
</protein>
<evidence type="ECO:0000256" key="2">
    <source>
        <dbReference type="ARBA" id="ARBA00022630"/>
    </source>
</evidence>
<feature type="compositionally biased region" description="Basic and acidic residues" evidence="5">
    <location>
        <begin position="9"/>
        <end position="19"/>
    </location>
</feature>